<dbReference type="Proteomes" id="UP000297839">
    <property type="component" value="Unassembled WGS sequence"/>
</dbReference>
<gene>
    <name evidence="1" type="ORF">EZ216_19350</name>
</gene>
<sequence length="177" mass="19410">MSQIPQDDHVQAAALRLGRTQPFGVKALQAHRIEDILAGASGLGLRVYQADLASLPCTLAAAERQVAEWLNLPPLDVRRRGVLLDQLTGELFDRARASGYLFLLKNVPVEKTHAEVRDEILEYFSDAAEYWRQLGIPFRCFHSAGTPRSAEDRASALRLVSPFSMGLPAPAGGSFGR</sequence>
<protein>
    <submittedName>
        <fullName evidence="1">Uncharacterized protein</fullName>
    </submittedName>
</protein>
<proteinExistence type="predicted"/>
<reference evidence="1 2" key="1">
    <citation type="submission" date="2019-03" db="EMBL/GenBank/DDBJ databases">
        <title>Ramlibacter sp. 18x22-1, whole genome shotgun sequence.</title>
        <authorList>
            <person name="Zhang X."/>
            <person name="Feng G."/>
            <person name="Zhu H."/>
        </authorList>
    </citation>
    <scope>NUCLEOTIDE SEQUENCE [LARGE SCALE GENOMIC DNA]</scope>
    <source>
        <strain evidence="1 2">18x22-1</strain>
    </source>
</reference>
<dbReference type="OrthoDB" id="5295683at2"/>
<evidence type="ECO:0000313" key="2">
    <source>
        <dbReference type="Proteomes" id="UP000297839"/>
    </source>
</evidence>
<dbReference type="AlphaFoldDB" id="A0A4Z0BCQ9"/>
<evidence type="ECO:0000313" key="1">
    <source>
        <dbReference type="EMBL" id="TFY97022.1"/>
    </source>
</evidence>
<accession>A0A4Z0BCQ9</accession>
<name>A0A4Z0BCQ9_9BURK</name>
<comment type="caution">
    <text evidence="1">The sequence shown here is derived from an EMBL/GenBank/DDBJ whole genome shotgun (WGS) entry which is preliminary data.</text>
</comment>
<dbReference type="EMBL" id="SMLK01000009">
    <property type="protein sequence ID" value="TFY97022.1"/>
    <property type="molecule type" value="Genomic_DNA"/>
</dbReference>
<organism evidence="1 2">
    <name type="scientific">Ramlibacter humi</name>
    <dbReference type="NCBI Taxonomy" id="2530451"/>
    <lineage>
        <taxon>Bacteria</taxon>
        <taxon>Pseudomonadati</taxon>
        <taxon>Pseudomonadota</taxon>
        <taxon>Betaproteobacteria</taxon>
        <taxon>Burkholderiales</taxon>
        <taxon>Comamonadaceae</taxon>
        <taxon>Ramlibacter</taxon>
    </lineage>
</organism>
<keyword evidence="2" id="KW-1185">Reference proteome</keyword>
<dbReference type="RefSeq" id="WP_135251437.1">
    <property type="nucleotide sequence ID" value="NZ_SMLK01000009.1"/>
</dbReference>